<accession>A0AB94IVE5</accession>
<dbReference type="Proteomes" id="UP000008957">
    <property type="component" value="Chromosome"/>
</dbReference>
<name>A0AB94IVE5_9BACT</name>
<gene>
    <name evidence="2" type="ORF">SY1_01680</name>
</gene>
<feature type="region of interest" description="Disordered" evidence="1">
    <location>
        <begin position="14"/>
        <end position="34"/>
    </location>
</feature>
<reference evidence="2 3" key="2">
    <citation type="submission" date="2010-03" db="EMBL/GenBank/DDBJ databases">
        <authorList>
            <person name="Pajon A."/>
        </authorList>
    </citation>
    <scope>NUCLEOTIDE SEQUENCE [LARGE SCALE GENOMIC DNA]</scope>
    <source>
        <strain evidence="2 3">SGP1</strain>
    </source>
</reference>
<keyword evidence="3" id="KW-1185">Reference proteome</keyword>
<dbReference type="KEGG" id="sbr:SY1_01680"/>
<dbReference type="AlphaFoldDB" id="A0AB94IVE5"/>
<sequence length="34" mass="3592">MTFQLPKQCAPERRCGLPAAPGMTEGPCGTEARS</sequence>
<reference evidence="3" key="1">
    <citation type="submission" date="2010-03" db="EMBL/GenBank/DDBJ databases">
        <title>The genome sequence of Synergistetes sp. SGP1.</title>
        <authorList>
            <consortium name="metaHIT consortium -- http://www.metahit.eu/"/>
            <person name="Pajon A."/>
            <person name="Turner K."/>
            <person name="Parkhill J."/>
            <person name="Wade W."/>
            <person name="Vartoukian S."/>
        </authorList>
    </citation>
    <scope>NUCLEOTIDE SEQUENCE [LARGE SCALE GENOMIC DNA]</scope>
    <source>
        <strain evidence="3">SGP1</strain>
    </source>
</reference>
<protein>
    <submittedName>
        <fullName evidence="2">Uncharacterized protein</fullName>
    </submittedName>
</protein>
<evidence type="ECO:0000313" key="2">
    <source>
        <dbReference type="EMBL" id="CBL27715.1"/>
    </source>
</evidence>
<organism evidence="2 3">
    <name type="scientific">Fretibacterium fastidiosum</name>
    <dbReference type="NCBI Taxonomy" id="651822"/>
    <lineage>
        <taxon>Bacteria</taxon>
        <taxon>Thermotogati</taxon>
        <taxon>Synergistota</taxon>
        <taxon>Synergistia</taxon>
        <taxon>Synergistales</taxon>
        <taxon>Aminobacteriaceae</taxon>
        <taxon>Fretibacterium</taxon>
    </lineage>
</organism>
<evidence type="ECO:0000313" key="3">
    <source>
        <dbReference type="Proteomes" id="UP000008957"/>
    </source>
</evidence>
<evidence type="ECO:0000256" key="1">
    <source>
        <dbReference type="SAM" id="MobiDB-lite"/>
    </source>
</evidence>
<dbReference type="EMBL" id="FP929056">
    <property type="protein sequence ID" value="CBL27715.1"/>
    <property type="molecule type" value="Genomic_DNA"/>
</dbReference>
<proteinExistence type="predicted"/>